<evidence type="ECO:0000256" key="2">
    <source>
        <dbReference type="ARBA" id="ARBA00012438"/>
    </source>
</evidence>
<dbReference type="FunFam" id="3.30.565.10:FF:000006">
    <property type="entry name" value="Sensor histidine kinase WalK"/>
    <property type="match status" value="1"/>
</dbReference>
<dbReference type="NCBIfam" id="TIGR00229">
    <property type="entry name" value="sensory_box"/>
    <property type="match status" value="1"/>
</dbReference>
<dbReference type="InterPro" id="IPR003594">
    <property type="entry name" value="HATPase_dom"/>
</dbReference>
<dbReference type="FunFam" id="1.10.287.130:FF:000001">
    <property type="entry name" value="Two-component sensor histidine kinase"/>
    <property type="match status" value="1"/>
</dbReference>
<dbReference type="InterPro" id="IPR050736">
    <property type="entry name" value="Sensor_HK_Regulatory"/>
</dbReference>
<dbReference type="InterPro" id="IPR005467">
    <property type="entry name" value="His_kinase_dom"/>
</dbReference>
<keyword evidence="7" id="KW-0472">Membrane</keyword>
<feature type="non-terminal residue" evidence="10">
    <location>
        <position position="1"/>
    </location>
</feature>
<dbReference type="CDD" id="cd00130">
    <property type="entry name" value="PAS"/>
    <property type="match status" value="1"/>
</dbReference>
<dbReference type="Gene3D" id="1.10.287.130">
    <property type="match status" value="1"/>
</dbReference>
<reference evidence="10" key="1">
    <citation type="submission" date="2020-07" db="EMBL/GenBank/DDBJ databases">
        <title>Huge and variable diversity of episymbiotic CPR bacteria and DPANN archaea in groundwater ecosystems.</title>
        <authorList>
            <person name="He C.Y."/>
            <person name="Keren R."/>
            <person name="Whittaker M."/>
            <person name="Farag I.F."/>
            <person name="Doudna J."/>
            <person name="Cate J.H.D."/>
            <person name="Banfield J.F."/>
        </authorList>
    </citation>
    <scope>NUCLEOTIDE SEQUENCE</scope>
    <source>
        <strain evidence="10">NC_groundwater_1860_Pr3_B-0.1um_51_7</strain>
    </source>
</reference>
<organism evidence="10 11">
    <name type="scientific">Candidatus Saganbacteria bacterium</name>
    <dbReference type="NCBI Taxonomy" id="2575572"/>
    <lineage>
        <taxon>Bacteria</taxon>
        <taxon>Bacillati</taxon>
        <taxon>Saganbacteria</taxon>
    </lineage>
</organism>
<evidence type="ECO:0000259" key="8">
    <source>
        <dbReference type="PROSITE" id="PS50109"/>
    </source>
</evidence>
<feature type="domain" description="Histidine kinase" evidence="8">
    <location>
        <begin position="103"/>
        <end position="323"/>
    </location>
</feature>
<dbReference type="SUPFAM" id="SSF55785">
    <property type="entry name" value="PYP-like sensor domain (PAS domain)"/>
    <property type="match status" value="1"/>
</dbReference>
<dbReference type="PANTHER" id="PTHR43711">
    <property type="entry name" value="TWO-COMPONENT HISTIDINE KINASE"/>
    <property type="match status" value="1"/>
</dbReference>
<dbReference type="Pfam" id="PF00512">
    <property type="entry name" value="HisKA"/>
    <property type="match status" value="1"/>
</dbReference>
<evidence type="ECO:0000256" key="3">
    <source>
        <dbReference type="ARBA" id="ARBA00022553"/>
    </source>
</evidence>
<dbReference type="EC" id="2.7.13.3" evidence="2"/>
<comment type="caution">
    <text evidence="10">The sequence shown here is derived from an EMBL/GenBank/DDBJ whole genome shotgun (WGS) entry which is preliminary data.</text>
</comment>
<dbReference type="CDD" id="cd00082">
    <property type="entry name" value="HisKA"/>
    <property type="match status" value="1"/>
</dbReference>
<dbReference type="PANTHER" id="PTHR43711:SF1">
    <property type="entry name" value="HISTIDINE KINASE 1"/>
    <property type="match status" value="1"/>
</dbReference>
<dbReference type="Pfam" id="PF13426">
    <property type="entry name" value="PAS_9"/>
    <property type="match status" value="1"/>
</dbReference>
<protein>
    <recommendedName>
        <fullName evidence="2">histidine kinase</fullName>
        <ecNumber evidence="2">2.7.13.3</ecNumber>
    </recommendedName>
</protein>
<evidence type="ECO:0000313" key="11">
    <source>
        <dbReference type="Proteomes" id="UP000808761"/>
    </source>
</evidence>
<dbReference type="InterPro" id="IPR000014">
    <property type="entry name" value="PAS"/>
</dbReference>
<dbReference type="PROSITE" id="PS50109">
    <property type="entry name" value="HIS_KIN"/>
    <property type="match status" value="1"/>
</dbReference>
<dbReference type="InterPro" id="IPR004358">
    <property type="entry name" value="Sig_transdc_His_kin-like_C"/>
</dbReference>
<keyword evidence="3" id="KW-0597">Phosphoprotein</keyword>
<dbReference type="AlphaFoldDB" id="A0A9D6YVZ5"/>
<dbReference type="EMBL" id="JACRKR010000101">
    <property type="protein sequence ID" value="MBI5078783.1"/>
    <property type="molecule type" value="Genomic_DNA"/>
</dbReference>
<name>A0A9D6YVZ5_UNCSA</name>
<dbReference type="Gene3D" id="3.30.450.20">
    <property type="entry name" value="PAS domain"/>
    <property type="match status" value="1"/>
</dbReference>
<evidence type="ECO:0000256" key="7">
    <source>
        <dbReference type="ARBA" id="ARBA00023136"/>
    </source>
</evidence>
<sequence>KILSWNLAAAKIFGYAFEEVKDETPPFFEKEEMEGLIGKLLRAEDVKALEFNKKPNAGNPIPLLVTFSPIRNVDGDIMGVSAILKDITGLKKVERMKQEFLALVSHELRTPLTPIKGYLALLLGGQLGDLTSMQREAVRSVLAQSDHLQDMIETVIDVSRIEAGKPLELEREPLFMEEVIKESLGGLEPAFAAKKMKIELTPSSTRMAIVGDRKKILRVVDNLLGNALKFSSAGMPIRISVEGGDDAVKVTVADSGIGIDPQYLNRIFERFFQVDSSYTKASGGIGMGLAIAREIVEAHRGRIWAESDGPGRGSRFIFLLPVV</sequence>
<dbReference type="SUPFAM" id="SSF55874">
    <property type="entry name" value="ATPase domain of HSP90 chaperone/DNA topoisomerase II/histidine kinase"/>
    <property type="match status" value="1"/>
</dbReference>
<dbReference type="InterPro" id="IPR003661">
    <property type="entry name" value="HisK_dim/P_dom"/>
</dbReference>
<dbReference type="SMART" id="SM00387">
    <property type="entry name" value="HATPase_c"/>
    <property type="match status" value="1"/>
</dbReference>
<evidence type="ECO:0000313" key="10">
    <source>
        <dbReference type="EMBL" id="MBI5078783.1"/>
    </source>
</evidence>
<evidence type="ECO:0000256" key="6">
    <source>
        <dbReference type="ARBA" id="ARBA00023012"/>
    </source>
</evidence>
<comment type="catalytic activity">
    <reaction evidence="1">
        <text>ATP + protein L-histidine = ADP + protein N-phospho-L-histidine.</text>
        <dbReference type="EC" id="2.7.13.3"/>
    </reaction>
</comment>
<dbReference type="Gene3D" id="3.30.565.10">
    <property type="entry name" value="Histidine kinase-like ATPase, C-terminal domain"/>
    <property type="match status" value="1"/>
</dbReference>
<dbReference type="SUPFAM" id="SSF47384">
    <property type="entry name" value="Homodimeric domain of signal transducing histidine kinase"/>
    <property type="match status" value="1"/>
</dbReference>
<dbReference type="GO" id="GO:0000155">
    <property type="term" value="F:phosphorelay sensor kinase activity"/>
    <property type="evidence" value="ECO:0007669"/>
    <property type="project" value="InterPro"/>
</dbReference>
<dbReference type="Proteomes" id="UP000808761">
    <property type="component" value="Unassembled WGS sequence"/>
</dbReference>
<proteinExistence type="predicted"/>
<evidence type="ECO:0000256" key="1">
    <source>
        <dbReference type="ARBA" id="ARBA00000085"/>
    </source>
</evidence>
<evidence type="ECO:0000256" key="4">
    <source>
        <dbReference type="ARBA" id="ARBA00022679"/>
    </source>
</evidence>
<dbReference type="PROSITE" id="PS50113">
    <property type="entry name" value="PAC"/>
    <property type="match status" value="1"/>
</dbReference>
<gene>
    <name evidence="10" type="ORF">HZB08_02040</name>
</gene>
<feature type="domain" description="PAC" evidence="9">
    <location>
        <begin position="47"/>
        <end position="99"/>
    </location>
</feature>
<dbReference type="PRINTS" id="PR00344">
    <property type="entry name" value="BCTRLSENSOR"/>
</dbReference>
<keyword evidence="4" id="KW-0808">Transferase</keyword>
<evidence type="ECO:0000259" key="9">
    <source>
        <dbReference type="PROSITE" id="PS50113"/>
    </source>
</evidence>
<dbReference type="SMART" id="SM00388">
    <property type="entry name" value="HisKA"/>
    <property type="match status" value="1"/>
</dbReference>
<keyword evidence="5 10" id="KW-0418">Kinase</keyword>
<keyword evidence="6" id="KW-0902">Two-component regulatory system</keyword>
<evidence type="ECO:0000256" key="5">
    <source>
        <dbReference type="ARBA" id="ARBA00022777"/>
    </source>
</evidence>
<dbReference type="InterPro" id="IPR036890">
    <property type="entry name" value="HATPase_C_sf"/>
</dbReference>
<dbReference type="InterPro" id="IPR036097">
    <property type="entry name" value="HisK_dim/P_sf"/>
</dbReference>
<accession>A0A9D6YVZ5</accession>
<dbReference type="InterPro" id="IPR000700">
    <property type="entry name" value="PAS-assoc_C"/>
</dbReference>
<dbReference type="InterPro" id="IPR035965">
    <property type="entry name" value="PAS-like_dom_sf"/>
</dbReference>
<dbReference type="Pfam" id="PF02518">
    <property type="entry name" value="HATPase_c"/>
    <property type="match status" value="1"/>
</dbReference>